<evidence type="ECO:0000256" key="3">
    <source>
        <dbReference type="ARBA" id="ARBA00022801"/>
    </source>
</evidence>
<dbReference type="PANTHER" id="PTHR11564:SF5">
    <property type="entry name" value="SIGNAL RECOGNITION PARTICLE SUBUNIT SRP54"/>
    <property type="match status" value="1"/>
</dbReference>
<dbReference type="EC" id="3.6.5.4" evidence="9"/>
<dbReference type="InterPro" id="IPR036891">
    <property type="entry name" value="Signal_recog_part_SRP54_M_sf"/>
</dbReference>
<name>A0A2U2BAT3_9BACT</name>
<dbReference type="InterPro" id="IPR000897">
    <property type="entry name" value="SRP54_GTPase_dom"/>
</dbReference>
<comment type="function">
    <text evidence="9">Involved in targeting and insertion of nascent membrane proteins into the cytoplasmic membrane. Binds to the hydrophobic signal sequence of the ribosome-nascent chain (RNC) as it emerges from the ribosomes. The SRP-RNC complex is then targeted to the cytoplasmic membrane where it interacts with the SRP receptor FtsY.</text>
</comment>
<comment type="similarity">
    <text evidence="1 9">Belongs to the GTP-binding SRP family. SRP54 subfamily.</text>
</comment>
<dbReference type="PROSITE" id="PS00300">
    <property type="entry name" value="SRP54"/>
    <property type="match status" value="1"/>
</dbReference>
<comment type="caution">
    <text evidence="11">The sequence shown here is derived from an EMBL/GenBank/DDBJ whole genome shotgun (WGS) entry which is preliminary data.</text>
</comment>
<protein>
    <recommendedName>
        <fullName evidence="9">Signal recognition particle protein</fullName>
        <ecNumber evidence="9">3.6.5.4</ecNumber>
    </recommendedName>
    <alternativeName>
        <fullName evidence="9">Fifty-four homolog</fullName>
    </alternativeName>
</protein>
<evidence type="ECO:0000259" key="10">
    <source>
        <dbReference type="PROSITE" id="PS00300"/>
    </source>
</evidence>
<comment type="subcellular location">
    <subcellularLocation>
        <location evidence="9">Cytoplasm</location>
    </subcellularLocation>
    <text evidence="9">The SRP-RNC complex is targeted to the cytoplasmic membrane.</text>
</comment>
<comment type="subunit">
    <text evidence="9">Part of the signal recognition particle protein translocation system, which is composed of SRP and FtsY.</text>
</comment>
<dbReference type="InterPro" id="IPR003593">
    <property type="entry name" value="AAA+_ATPase"/>
</dbReference>
<dbReference type="Proteomes" id="UP000244956">
    <property type="component" value="Unassembled WGS sequence"/>
</dbReference>
<keyword evidence="6 9" id="KW-0733">Signal recognition particle</keyword>
<dbReference type="Gene3D" id="3.40.50.300">
    <property type="entry name" value="P-loop containing nucleotide triphosphate hydrolases"/>
    <property type="match status" value="1"/>
</dbReference>
<dbReference type="InterPro" id="IPR042101">
    <property type="entry name" value="SRP54_N_sf"/>
</dbReference>
<dbReference type="AlphaFoldDB" id="A0A2U2BAT3"/>
<dbReference type="Gene3D" id="1.20.120.140">
    <property type="entry name" value="Signal recognition particle SRP54, nucleotide-binding domain"/>
    <property type="match status" value="1"/>
</dbReference>
<dbReference type="HAMAP" id="MF_00306">
    <property type="entry name" value="SRP54"/>
    <property type="match status" value="1"/>
</dbReference>
<dbReference type="PANTHER" id="PTHR11564">
    <property type="entry name" value="SIGNAL RECOGNITION PARTICLE 54K PROTEIN SRP54"/>
    <property type="match status" value="1"/>
</dbReference>
<dbReference type="OrthoDB" id="9804720at2"/>
<dbReference type="SUPFAM" id="SSF52540">
    <property type="entry name" value="P-loop containing nucleoside triphosphate hydrolases"/>
    <property type="match status" value="1"/>
</dbReference>
<comment type="catalytic activity">
    <reaction evidence="8 9">
        <text>GTP + H2O = GDP + phosphate + H(+)</text>
        <dbReference type="Rhea" id="RHEA:19669"/>
        <dbReference type="ChEBI" id="CHEBI:15377"/>
        <dbReference type="ChEBI" id="CHEBI:15378"/>
        <dbReference type="ChEBI" id="CHEBI:37565"/>
        <dbReference type="ChEBI" id="CHEBI:43474"/>
        <dbReference type="ChEBI" id="CHEBI:58189"/>
        <dbReference type="EC" id="3.6.5.4"/>
    </reaction>
</comment>
<evidence type="ECO:0000256" key="1">
    <source>
        <dbReference type="ARBA" id="ARBA00005450"/>
    </source>
</evidence>
<dbReference type="Gene3D" id="1.10.260.30">
    <property type="entry name" value="Signal recognition particle, SRP54 subunit, M-domain"/>
    <property type="match status" value="1"/>
</dbReference>
<keyword evidence="7 9" id="KW-0687">Ribonucleoprotein</keyword>
<dbReference type="Pfam" id="PF02881">
    <property type="entry name" value="SRP54_N"/>
    <property type="match status" value="1"/>
</dbReference>
<dbReference type="GO" id="GO:0008312">
    <property type="term" value="F:7S RNA binding"/>
    <property type="evidence" value="ECO:0007669"/>
    <property type="project" value="InterPro"/>
</dbReference>
<keyword evidence="4 9" id="KW-0694">RNA-binding</keyword>
<evidence type="ECO:0000313" key="12">
    <source>
        <dbReference type="Proteomes" id="UP000244956"/>
    </source>
</evidence>
<dbReference type="GO" id="GO:0006614">
    <property type="term" value="P:SRP-dependent cotranslational protein targeting to membrane"/>
    <property type="evidence" value="ECO:0007669"/>
    <property type="project" value="InterPro"/>
</dbReference>
<keyword evidence="5 9" id="KW-0342">GTP-binding</keyword>
<feature type="binding site" evidence="9">
    <location>
        <begin position="189"/>
        <end position="193"/>
    </location>
    <ligand>
        <name>GTP</name>
        <dbReference type="ChEBI" id="CHEBI:37565"/>
    </ligand>
</feature>
<dbReference type="InterPro" id="IPR004780">
    <property type="entry name" value="SRP"/>
</dbReference>
<reference evidence="11 12" key="1">
    <citation type="submission" date="2018-05" db="EMBL/GenBank/DDBJ databases">
        <title>Marinilabilia rubrum sp. nov., isolated from saltern sediment.</title>
        <authorList>
            <person name="Zhang R."/>
        </authorList>
    </citation>
    <scope>NUCLEOTIDE SEQUENCE [LARGE SCALE GENOMIC DNA]</scope>
    <source>
        <strain evidence="11 12">WTE16</strain>
    </source>
</reference>
<keyword evidence="3 9" id="KW-0378">Hydrolase</keyword>
<dbReference type="InterPro" id="IPR013822">
    <property type="entry name" value="Signal_recog_particl_SRP54_hlx"/>
</dbReference>
<dbReference type="Pfam" id="PF02978">
    <property type="entry name" value="SRP_SPB"/>
    <property type="match status" value="1"/>
</dbReference>
<dbReference type="InterPro" id="IPR022941">
    <property type="entry name" value="SRP54"/>
</dbReference>
<evidence type="ECO:0000256" key="2">
    <source>
        <dbReference type="ARBA" id="ARBA00022741"/>
    </source>
</evidence>
<keyword evidence="12" id="KW-1185">Reference proteome</keyword>
<dbReference type="CDD" id="cd18539">
    <property type="entry name" value="SRP_G"/>
    <property type="match status" value="1"/>
</dbReference>
<dbReference type="SUPFAM" id="SSF47446">
    <property type="entry name" value="Signal peptide-binding domain"/>
    <property type="match status" value="1"/>
</dbReference>
<proteinExistence type="inferred from homology"/>
<dbReference type="SMART" id="SM00962">
    <property type="entry name" value="SRP54"/>
    <property type="match status" value="1"/>
</dbReference>
<dbReference type="NCBIfam" id="TIGR00959">
    <property type="entry name" value="ffh"/>
    <property type="match status" value="1"/>
</dbReference>
<dbReference type="InterPro" id="IPR004125">
    <property type="entry name" value="Signal_recog_particle_SRP54_M"/>
</dbReference>
<feature type="binding site" evidence="9">
    <location>
        <begin position="247"/>
        <end position="250"/>
    </location>
    <ligand>
        <name>GTP</name>
        <dbReference type="ChEBI" id="CHEBI:37565"/>
    </ligand>
</feature>
<dbReference type="GO" id="GO:0003924">
    <property type="term" value="F:GTPase activity"/>
    <property type="evidence" value="ECO:0007669"/>
    <property type="project" value="UniProtKB-UniRule"/>
</dbReference>
<evidence type="ECO:0000256" key="7">
    <source>
        <dbReference type="ARBA" id="ARBA00023274"/>
    </source>
</evidence>
<dbReference type="SMART" id="SM00963">
    <property type="entry name" value="SRP54_N"/>
    <property type="match status" value="1"/>
</dbReference>
<feature type="binding site" evidence="9">
    <location>
        <begin position="106"/>
        <end position="113"/>
    </location>
    <ligand>
        <name>GTP</name>
        <dbReference type="ChEBI" id="CHEBI:37565"/>
    </ligand>
</feature>
<dbReference type="GO" id="GO:0005525">
    <property type="term" value="F:GTP binding"/>
    <property type="evidence" value="ECO:0007669"/>
    <property type="project" value="UniProtKB-UniRule"/>
</dbReference>
<dbReference type="GO" id="GO:0048500">
    <property type="term" value="C:signal recognition particle"/>
    <property type="evidence" value="ECO:0007669"/>
    <property type="project" value="UniProtKB-UniRule"/>
</dbReference>
<keyword evidence="9" id="KW-0963">Cytoplasm</keyword>
<gene>
    <name evidence="9" type="primary">ffh</name>
    <name evidence="11" type="ORF">DDZ16_07395</name>
</gene>
<feature type="domain" description="SRP54-type proteins GTP-binding" evidence="10">
    <location>
        <begin position="268"/>
        <end position="281"/>
    </location>
</feature>
<accession>A0A2U2BAT3</accession>
<dbReference type="FunFam" id="3.40.50.300:FF:000022">
    <property type="entry name" value="Signal recognition particle 54 kDa subunit"/>
    <property type="match status" value="1"/>
</dbReference>
<organism evidence="11 12">
    <name type="scientific">Marinilabilia rubra</name>
    <dbReference type="NCBI Taxonomy" id="2162893"/>
    <lineage>
        <taxon>Bacteria</taxon>
        <taxon>Pseudomonadati</taxon>
        <taxon>Bacteroidota</taxon>
        <taxon>Bacteroidia</taxon>
        <taxon>Marinilabiliales</taxon>
        <taxon>Marinilabiliaceae</taxon>
        <taxon>Marinilabilia</taxon>
    </lineage>
</organism>
<sequence length="443" mass="48623">MFENLSERLERSFKILKGQGSITEINVAETLKDIRRALLDADVNFKTAKNFTEQVKEKALGQDVLTAVKPQQMMVKIVHDELAELMGGSSTDIELNGNPAVILISGLQGSGKTTFTGKLANFIKSKRGKSPLLVAGDVYRPAAINQLQVLGEQIGVPVYTEEGNTNPVKLAQDGIKEAKSKGHDLVIIDTAGRLAIDEEMMNEISAIKKAVKPHETLFVVDAMTGQDAVNTAKEFNQRLDYDGVVLTKLDGDTRGGAAISIRSVVDKPIKFVGMGEKMDALDVFHPSRMADRILGMGDIVSLVEKAQEQYDADEAQKLQKKIAKNQFNFDDFVGQIKQIKKMGNLKDLAGMIPGMGKMLKNVDIDDDAFKGVEAIISSMTPEERQQPGLINGSRRKRIAAGSGTSIQDVNRLMKQFEDTRKAMRMMTQGKNLSKMMSNFPMGK</sequence>
<evidence type="ECO:0000256" key="8">
    <source>
        <dbReference type="ARBA" id="ARBA00048027"/>
    </source>
</evidence>
<evidence type="ECO:0000256" key="6">
    <source>
        <dbReference type="ARBA" id="ARBA00023135"/>
    </source>
</evidence>
<evidence type="ECO:0000256" key="5">
    <source>
        <dbReference type="ARBA" id="ARBA00023134"/>
    </source>
</evidence>
<evidence type="ECO:0000256" key="4">
    <source>
        <dbReference type="ARBA" id="ARBA00022884"/>
    </source>
</evidence>
<dbReference type="EMBL" id="QEWP01000004">
    <property type="protein sequence ID" value="PWE00169.1"/>
    <property type="molecule type" value="Genomic_DNA"/>
</dbReference>
<keyword evidence="2 9" id="KW-0547">Nucleotide-binding</keyword>
<evidence type="ECO:0000313" key="11">
    <source>
        <dbReference type="EMBL" id="PWE00169.1"/>
    </source>
</evidence>
<dbReference type="RefSeq" id="WP_109263792.1">
    <property type="nucleotide sequence ID" value="NZ_QEWP01000004.1"/>
</dbReference>
<dbReference type="Pfam" id="PF00448">
    <property type="entry name" value="SRP54"/>
    <property type="match status" value="1"/>
</dbReference>
<dbReference type="InterPro" id="IPR027417">
    <property type="entry name" value="P-loop_NTPase"/>
</dbReference>
<evidence type="ECO:0000256" key="9">
    <source>
        <dbReference type="HAMAP-Rule" id="MF_00306"/>
    </source>
</evidence>
<dbReference type="SMART" id="SM00382">
    <property type="entry name" value="AAA"/>
    <property type="match status" value="1"/>
</dbReference>
<comment type="domain">
    <text evidence="9">Composed of three domains: the N-terminal N domain, which is responsible for interactions with the ribosome, the central G domain, which binds GTP, and the C-terminal M domain, which binds the RNA and the signal sequence of the RNC.</text>
</comment>